<gene>
    <name evidence="5" type="ORF">HNV11_22785</name>
</gene>
<dbReference type="Gene3D" id="3.40.50.1110">
    <property type="entry name" value="SGNH hydrolase"/>
    <property type="match status" value="1"/>
</dbReference>
<dbReference type="Pfam" id="PF03629">
    <property type="entry name" value="SASA"/>
    <property type="match status" value="1"/>
</dbReference>
<dbReference type="InterPro" id="IPR047589">
    <property type="entry name" value="DUF11_rpt"/>
</dbReference>
<feature type="domain" description="Sialate O-acetylesterase" evidence="4">
    <location>
        <begin position="262"/>
        <end position="320"/>
    </location>
</feature>
<feature type="domain" description="DUF11" evidence="3">
    <location>
        <begin position="516"/>
        <end position="625"/>
    </location>
</feature>
<keyword evidence="1" id="KW-0378">Hydrolase</keyword>
<evidence type="ECO:0000256" key="1">
    <source>
        <dbReference type="ARBA" id="ARBA00022801"/>
    </source>
</evidence>
<dbReference type="NCBIfam" id="TIGR01451">
    <property type="entry name" value="B_ant_repeat"/>
    <property type="match status" value="2"/>
</dbReference>
<dbReference type="Pfam" id="PF01345">
    <property type="entry name" value="DUF11"/>
    <property type="match status" value="2"/>
</dbReference>
<evidence type="ECO:0000259" key="3">
    <source>
        <dbReference type="Pfam" id="PF01345"/>
    </source>
</evidence>
<dbReference type="InterPro" id="IPR013783">
    <property type="entry name" value="Ig-like_fold"/>
</dbReference>
<dbReference type="PANTHER" id="PTHR34819">
    <property type="entry name" value="LARGE CYSTEINE-RICH PERIPLASMIC PROTEIN OMCB"/>
    <property type="match status" value="1"/>
</dbReference>
<dbReference type="PANTHER" id="PTHR34819:SF3">
    <property type="entry name" value="CELL SURFACE PROTEIN"/>
    <property type="match status" value="1"/>
</dbReference>
<dbReference type="SUPFAM" id="SSF52266">
    <property type="entry name" value="SGNH hydrolase"/>
    <property type="match status" value="1"/>
</dbReference>
<dbReference type="KEGG" id="stae:HNV11_22785"/>
<dbReference type="EMBL" id="CP053435">
    <property type="protein sequence ID" value="QJW92005.1"/>
    <property type="molecule type" value="Genomic_DNA"/>
</dbReference>
<dbReference type="InterPro" id="IPR001434">
    <property type="entry name" value="OmcB-like_DUF11"/>
</dbReference>
<feature type="region of interest" description="Disordered" evidence="2">
    <location>
        <begin position="610"/>
        <end position="632"/>
    </location>
</feature>
<feature type="compositionally biased region" description="Polar residues" evidence="2">
    <location>
        <begin position="611"/>
        <end position="624"/>
    </location>
</feature>
<dbReference type="Gene3D" id="2.60.40.10">
    <property type="entry name" value="Immunoglobulins"/>
    <property type="match status" value="1"/>
</dbReference>
<protein>
    <submittedName>
        <fullName evidence="5">DUF11 domain-containing protein</fullName>
    </submittedName>
</protein>
<sequence length="797" mass="85144">MSSALRWVLLIIGLPYFAFAQLQISYPMPRLVVQRGADNNGRLYLSGRLGTAVDRVEARLTPVATNDGTATDWQTVQINPANNVFLGYITGKGGWYVLTVRTLIGNTVTGQATVQPVGIGEVFITAGQSNSRGLGVGDNDLGTATDRVNAIDTINHYYPPNANALFSSGDPLPVPVYKPLTAGRRVFPMAESSWVWGELGDYIVYRYNVPVVFYVAGWDGSTIDNWLNSANGIPSCNAYYCVENWPNLQPYTNLKNILGYYGSTAGIRAVLWHQGEAENDVARDKILQYADRLRALIQKSRQDFGGRPLPWVVARASFNGTSSSPDVVAQQEAVIATPGFNAFQGPYNDTIVNRNAGTPDVHFRNILRPSPHPRYYLNPGSIPADMGMSRYARNWSNSLNDGFFQNALPSTPTQFAVTETVADYLRPGDSLRVSFQTVGTFAGDNQWQVQLLDSLGKYVGVLGSGLSSPVAVKLPDTLTTGRRYQVRVVATSPVFPAVPSNLFRVGTPPSSSGAADLSLSMGISQRTPGVNDTLTISLYIRNAGPNPATNIQVRNRLPSNLSIVSASGLAFSGSTLTGTVVSLNPNATVILSFRARPLAAGTYRNAAEIAQVTNTDPDSQPNSGTGDGQDDTAELNFRTRQAGLAVFTSPNPNQAPLPSVQDNQPAADLTKADVSLSLSVSNRSPRLNDTITYTLWLTNRGGMIATGLNVTAYLPAGQTFISSNDMAPGGGGISGGLSSLDVNSTATLQFRAKVTALGRSVCKAQITAASRPDPDSVPGNGTSNGEDDTSSLIIRVK</sequence>
<dbReference type="InterPro" id="IPR005181">
    <property type="entry name" value="SASA"/>
</dbReference>
<name>A0A6M5YD84_9BACT</name>
<evidence type="ECO:0000313" key="6">
    <source>
        <dbReference type="Proteomes" id="UP000502756"/>
    </source>
</evidence>
<reference evidence="5 6" key="1">
    <citation type="submission" date="2020-05" db="EMBL/GenBank/DDBJ databases">
        <title>Genome sequencing of Spirosoma sp. TS118.</title>
        <authorList>
            <person name="Lee J.-H."/>
            <person name="Jeong S."/>
            <person name="Zhao L."/>
            <person name="Jung J.-H."/>
            <person name="Kim M.-K."/>
            <person name="Lim S."/>
        </authorList>
    </citation>
    <scope>NUCLEOTIDE SEQUENCE [LARGE SCALE GENOMIC DNA]</scope>
    <source>
        <strain evidence="5 6">TS118</strain>
    </source>
</reference>
<feature type="region of interest" description="Disordered" evidence="2">
    <location>
        <begin position="767"/>
        <end position="797"/>
    </location>
</feature>
<dbReference type="InterPro" id="IPR036514">
    <property type="entry name" value="SGNH_hydro_sf"/>
</dbReference>
<dbReference type="InterPro" id="IPR051172">
    <property type="entry name" value="Chlamydia_OmcB"/>
</dbReference>
<dbReference type="Proteomes" id="UP000502756">
    <property type="component" value="Chromosome"/>
</dbReference>
<keyword evidence="6" id="KW-1185">Reference proteome</keyword>
<evidence type="ECO:0000259" key="4">
    <source>
        <dbReference type="Pfam" id="PF03629"/>
    </source>
</evidence>
<organism evidence="5 6">
    <name type="scientific">Spirosoma taeanense</name>
    <dbReference type="NCBI Taxonomy" id="2735870"/>
    <lineage>
        <taxon>Bacteria</taxon>
        <taxon>Pseudomonadati</taxon>
        <taxon>Bacteroidota</taxon>
        <taxon>Cytophagia</taxon>
        <taxon>Cytophagales</taxon>
        <taxon>Cytophagaceae</taxon>
        <taxon>Spirosoma</taxon>
    </lineage>
</organism>
<dbReference type="GO" id="GO:0016788">
    <property type="term" value="F:hydrolase activity, acting on ester bonds"/>
    <property type="evidence" value="ECO:0007669"/>
    <property type="project" value="UniProtKB-ARBA"/>
</dbReference>
<feature type="domain" description="DUF11" evidence="3">
    <location>
        <begin position="673"/>
        <end position="776"/>
    </location>
</feature>
<evidence type="ECO:0000256" key="2">
    <source>
        <dbReference type="SAM" id="MobiDB-lite"/>
    </source>
</evidence>
<dbReference type="RefSeq" id="WP_171741856.1">
    <property type="nucleotide sequence ID" value="NZ_CP053435.1"/>
</dbReference>
<dbReference type="AlphaFoldDB" id="A0A6M5YD84"/>
<accession>A0A6M5YD84</accession>
<evidence type="ECO:0000313" key="5">
    <source>
        <dbReference type="EMBL" id="QJW92005.1"/>
    </source>
</evidence>
<proteinExistence type="predicted"/>